<sequence>MNNDLNQDLLLTIKESYKKYLETSPQSNEKLKVLHGFVAKCLEKELDKYEDENIKYSIKSLGYKEGREGEIEGRYYNKKVDIIIYKNSLPIAGIAVKFVTSNYSQNSNNYFENMLGETANIRSNKIPYFQIFLITDKIPYFLNDGKLKKYEEISSHNLRKYLKLSEDNTDIFFHTPNKTFVGIFNIDNLPVCSKISNRKDYIDYFSKNEFHFSFSKINLEFGLSFIYNSYSSFIEKVVHYILSI</sequence>
<proteinExistence type="predicted"/>
<dbReference type="HOGENOM" id="CLU_1178959_0_0_0"/>
<gene>
    <name evidence="1" type="ORF">HMPREF9942_00755</name>
</gene>
<accession>H1HE54</accession>
<reference evidence="1 2" key="1">
    <citation type="submission" date="2011-12" db="EMBL/GenBank/DDBJ databases">
        <title>The Genome Sequence of Fusobacterium nucleatum subsp. animalis OT 420.</title>
        <authorList>
            <consortium name="The Broad Institute Genome Sequencing Platform"/>
            <person name="Earl A."/>
            <person name="Ward D."/>
            <person name="Feldgarden M."/>
            <person name="Gevers D."/>
            <person name="Izard J."/>
            <person name="Blanton J.M."/>
            <person name="Mathney J."/>
            <person name="Tanner A.C."/>
            <person name="Dewhirst F.E."/>
            <person name="Young S.K."/>
            <person name="Zeng Q."/>
            <person name="Gargeya S."/>
            <person name="Fitzgerald M."/>
            <person name="Haas B."/>
            <person name="Abouelleil A."/>
            <person name="Alvarado L."/>
            <person name="Arachchi H.M."/>
            <person name="Berlin A."/>
            <person name="Chapman S.B."/>
            <person name="Gearin G."/>
            <person name="Goldberg J."/>
            <person name="Griggs A."/>
            <person name="Gujja S."/>
            <person name="Hansen M."/>
            <person name="Heiman D."/>
            <person name="Howarth C."/>
            <person name="Larimer J."/>
            <person name="Lui A."/>
            <person name="MacDonald P.J.P."/>
            <person name="McCowen C."/>
            <person name="Montmayeur A."/>
            <person name="Murphy C."/>
            <person name="Neiman D."/>
            <person name="Pearson M."/>
            <person name="Priest M."/>
            <person name="Roberts A."/>
            <person name="Saif S."/>
            <person name="Shea T."/>
            <person name="Sisk P."/>
            <person name="Stolte C."/>
            <person name="Sykes S."/>
            <person name="Wortman J."/>
            <person name="Nusbaum C."/>
            <person name="Birren B."/>
        </authorList>
    </citation>
    <scope>NUCLEOTIDE SEQUENCE [LARGE SCALE GENOMIC DNA]</scope>
    <source>
        <strain evidence="2">F0419</strain>
    </source>
</reference>
<dbReference type="Proteomes" id="UP000004565">
    <property type="component" value="Unassembled WGS sequence"/>
</dbReference>
<dbReference type="PATRIC" id="fig|999414.3.peg.753"/>
<organism evidence="1 2">
    <name type="scientific">Fusobacterium animalis F0419</name>
    <dbReference type="NCBI Taxonomy" id="999414"/>
    <lineage>
        <taxon>Bacteria</taxon>
        <taxon>Fusobacteriati</taxon>
        <taxon>Fusobacteriota</taxon>
        <taxon>Fusobacteriia</taxon>
        <taxon>Fusobacteriales</taxon>
        <taxon>Fusobacteriaceae</taxon>
        <taxon>Fusobacterium</taxon>
    </lineage>
</organism>
<name>H1HE54_9FUSO</name>
<protein>
    <submittedName>
        <fullName evidence="1">Uncharacterized protein</fullName>
    </submittedName>
</protein>
<comment type="caution">
    <text evidence="1">The sequence shown here is derived from an EMBL/GenBank/DDBJ whole genome shotgun (WGS) entry which is preliminary data.</text>
</comment>
<dbReference type="RefSeq" id="WP_005909453.1">
    <property type="nucleotide sequence ID" value="NZ_AKCE01000001.1"/>
</dbReference>
<dbReference type="AlphaFoldDB" id="H1HE54"/>
<evidence type="ECO:0000313" key="1">
    <source>
        <dbReference type="EMBL" id="EHO78684.1"/>
    </source>
</evidence>
<dbReference type="EMBL" id="AGEH01000009">
    <property type="protein sequence ID" value="EHO78684.1"/>
    <property type="molecule type" value="Genomic_DNA"/>
</dbReference>
<evidence type="ECO:0000313" key="2">
    <source>
        <dbReference type="Proteomes" id="UP000004565"/>
    </source>
</evidence>